<evidence type="ECO:0000313" key="4">
    <source>
        <dbReference type="EMBL" id="THH29485.1"/>
    </source>
</evidence>
<comment type="similarity">
    <text evidence="2">Belongs to the short-chain dehydrogenases/reductases (SDR) family.</text>
</comment>
<dbReference type="Gene3D" id="3.40.50.720">
    <property type="entry name" value="NAD(P)-binding Rossmann-like Domain"/>
    <property type="match status" value="1"/>
</dbReference>
<dbReference type="InterPro" id="IPR018955">
    <property type="entry name" value="BCDHK/PDK_N"/>
</dbReference>
<dbReference type="OrthoDB" id="191139at2759"/>
<dbReference type="SUPFAM" id="SSF69012">
    <property type="entry name" value="alpha-ketoacid dehydrogenase kinase, N-terminal domain"/>
    <property type="match status" value="1"/>
</dbReference>
<evidence type="ECO:0000256" key="1">
    <source>
        <dbReference type="ARBA" id="ARBA00023002"/>
    </source>
</evidence>
<proteinExistence type="inferred from homology"/>
<evidence type="ECO:0000259" key="3">
    <source>
        <dbReference type="Pfam" id="PF10436"/>
    </source>
</evidence>
<dbReference type="PRINTS" id="PR00081">
    <property type="entry name" value="GDHRDH"/>
</dbReference>
<dbReference type="Pfam" id="PF00106">
    <property type="entry name" value="adh_short"/>
    <property type="match status" value="1"/>
</dbReference>
<keyword evidence="5" id="KW-1185">Reference proteome</keyword>
<evidence type="ECO:0000256" key="2">
    <source>
        <dbReference type="RuleBase" id="RU000363"/>
    </source>
</evidence>
<gene>
    <name evidence="4" type="ORF">EUX98_g4720</name>
</gene>
<dbReference type="EMBL" id="SGPM01000122">
    <property type="protein sequence ID" value="THH29485.1"/>
    <property type="molecule type" value="Genomic_DNA"/>
</dbReference>
<dbReference type="Gene3D" id="1.20.140.20">
    <property type="entry name" value="Alpha-ketoacid/pyruvate dehydrogenase kinase, N-terminal domain"/>
    <property type="match status" value="1"/>
</dbReference>
<dbReference type="InterPro" id="IPR002347">
    <property type="entry name" value="SDR_fam"/>
</dbReference>
<name>A0A4S4MU71_9APHY</name>
<organism evidence="4 5">
    <name type="scientific">Antrodiella citrinella</name>
    <dbReference type="NCBI Taxonomy" id="2447956"/>
    <lineage>
        <taxon>Eukaryota</taxon>
        <taxon>Fungi</taxon>
        <taxon>Dikarya</taxon>
        <taxon>Basidiomycota</taxon>
        <taxon>Agaricomycotina</taxon>
        <taxon>Agaricomycetes</taxon>
        <taxon>Polyporales</taxon>
        <taxon>Steccherinaceae</taxon>
        <taxon>Antrodiella</taxon>
    </lineage>
</organism>
<dbReference type="Proteomes" id="UP000308730">
    <property type="component" value="Unassembled WGS sequence"/>
</dbReference>
<dbReference type="InterPro" id="IPR036291">
    <property type="entry name" value="NAD(P)-bd_dom_sf"/>
</dbReference>
<sequence length="443" mass="48946">MSMLAMLRTFIDQSYPPAPTFTEADVPDLAGKVVLVTGGNTGIGKETVRVVLEHGARVYLACRSEEKGKAAVKELLDLTGKTELFLLSLDLSSFASIRNCADELKRKETKLDVLFNNAGLMAPPIQQLTAEGYDMTFGTNVVGPYLLTKLLHPLLQAAAAEHHDARVVHTSSLGHAAGPKPCITWESLKPGEPGENKRRSMGPDNLYYQSKAGVIMVANELARRYGDEGIIHMSLHPGTIKSELGRNWPLSQRISYSLFIRLKPTALGAITQLYAGTSPEGKHLNGKYLIPWARVGKSRDDMQDEKISGRLWEWLEEQTAAVATYRSFSPAEGAVWAESESGHSTESESVPARVKELDELPHNVGDMPSIAKVKNWYAQSFDELIHFPSMLSLPSHIRNALLVQPPDHHQLPESTPNPSLMFMNDDFASMALGYERCQDDRRT</sequence>
<protein>
    <recommendedName>
        <fullName evidence="3">Branched-chain alpha-ketoacid dehydrogenase kinase/Pyruvate dehydrogenase kinase N-terminal domain-containing protein</fullName>
    </recommendedName>
</protein>
<dbReference type="SUPFAM" id="SSF51735">
    <property type="entry name" value="NAD(P)-binding Rossmann-fold domains"/>
    <property type="match status" value="1"/>
</dbReference>
<dbReference type="PANTHER" id="PTHR43157">
    <property type="entry name" value="PHOSPHATIDYLINOSITOL-GLYCAN BIOSYNTHESIS CLASS F PROTEIN-RELATED"/>
    <property type="match status" value="1"/>
</dbReference>
<dbReference type="PRINTS" id="PR00080">
    <property type="entry name" value="SDRFAMILY"/>
</dbReference>
<dbReference type="GO" id="GO:0016491">
    <property type="term" value="F:oxidoreductase activity"/>
    <property type="evidence" value="ECO:0007669"/>
    <property type="project" value="UniProtKB-KW"/>
</dbReference>
<comment type="caution">
    <text evidence="4">The sequence shown here is derived from an EMBL/GenBank/DDBJ whole genome shotgun (WGS) entry which is preliminary data.</text>
</comment>
<accession>A0A4S4MU71</accession>
<dbReference type="PANTHER" id="PTHR43157:SF31">
    <property type="entry name" value="PHOSPHATIDYLINOSITOL-GLYCAN BIOSYNTHESIS CLASS F PROTEIN"/>
    <property type="match status" value="1"/>
</dbReference>
<keyword evidence="1" id="KW-0560">Oxidoreductase</keyword>
<dbReference type="AlphaFoldDB" id="A0A4S4MU71"/>
<reference evidence="4 5" key="1">
    <citation type="submission" date="2019-02" db="EMBL/GenBank/DDBJ databases">
        <title>Genome sequencing of the rare red list fungi Antrodiella citrinella (Flaviporus citrinellus).</title>
        <authorList>
            <person name="Buettner E."/>
            <person name="Kellner H."/>
        </authorList>
    </citation>
    <scope>NUCLEOTIDE SEQUENCE [LARGE SCALE GENOMIC DNA]</scope>
    <source>
        <strain evidence="4 5">DSM 108506</strain>
    </source>
</reference>
<dbReference type="Pfam" id="PF10436">
    <property type="entry name" value="BCDHK_Adom3"/>
    <property type="match status" value="1"/>
</dbReference>
<dbReference type="InterPro" id="IPR036784">
    <property type="entry name" value="AK/P_DHK_N_sf"/>
</dbReference>
<feature type="domain" description="Branched-chain alpha-ketoacid dehydrogenase kinase/Pyruvate dehydrogenase kinase N-terminal" evidence="3">
    <location>
        <begin position="352"/>
        <end position="390"/>
    </location>
</feature>
<evidence type="ECO:0000313" key="5">
    <source>
        <dbReference type="Proteomes" id="UP000308730"/>
    </source>
</evidence>